<dbReference type="InParanoid" id="G7E8U7"/>
<sequence length="304" mass="33246">MRVSLSGASGLLGRAVYAHYVEQGAKITGLAYTRAKAGLVRLDLTDYAAVLAHIEAEKPDLFIHCAAERRPDIAEKDPDAARKLNVEVTHQLASICAKLNVALIYISTDYVFDGNAPSGGYEPSAQPHPLNFYGETKLAGERAVQAAGCRAVIVRVPLLYGDVEYPGESAVDAVLQSVKRSTKEKPARMDDWAERYPTSIDEVAQKLYAISQLLVQDTAATCSILHVQCSEAPQTKYQMARLFAKLLGYSDENLISEASGPQPGDTPRPRDCCLSLECLRRYGIDPSVGTVSFEQYWQAQDWSS</sequence>
<dbReference type="InterPro" id="IPR005913">
    <property type="entry name" value="dTDP_dehydrorham_reduct"/>
</dbReference>
<dbReference type="PANTHER" id="PTHR10491:SF4">
    <property type="entry name" value="METHIONINE ADENOSYLTRANSFERASE 2 SUBUNIT BETA"/>
    <property type="match status" value="1"/>
</dbReference>
<evidence type="ECO:0000259" key="1">
    <source>
        <dbReference type="Pfam" id="PF04321"/>
    </source>
</evidence>
<dbReference type="SUPFAM" id="SSF51735">
    <property type="entry name" value="NAD(P)-binding Rossmann-fold domains"/>
    <property type="match status" value="1"/>
</dbReference>
<dbReference type="STRING" id="764103.G7E8U7"/>
<dbReference type="eggNOG" id="KOG1430">
    <property type="taxonomic scope" value="Eukaryota"/>
</dbReference>
<dbReference type="CDD" id="cd05254">
    <property type="entry name" value="dTDP_HR_like_SDR_e"/>
    <property type="match status" value="1"/>
</dbReference>
<evidence type="ECO:0000313" key="3">
    <source>
        <dbReference type="Proteomes" id="UP000009131"/>
    </source>
</evidence>
<dbReference type="PANTHER" id="PTHR10491">
    <property type="entry name" value="DTDP-4-DEHYDRORHAMNOSE REDUCTASE"/>
    <property type="match status" value="1"/>
</dbReference>
<dbReference type="HOGENOM" id="CLU_045518_0_0_1"/>
<dbReference type="Proteomes" id="UP000009131">
    <property type="component" value="Unassembled WGS sequence"/>
</dbReference>
<accession>G7E8U7</accession>
<dbReference type="OMA" id="RMPLMFG"/>
<keyword evidence="3" id="KW-1185">Reference proteome</keyword>
<gene>
    <name evidence="2" type="primary">Mo06266</name>
    <name evidence="2" type="ORF">E5Q_06266</name>
</gene>
<organism evidence="2 3">
    <name type="scientific">Mixia osmundae (strain CBS 9802 / IAM 14324 / JCM 22182 / KY 12970)</name>
    <dbReference type="NCBI Taxonomy" id="764103"/>
    <lineage>
        <taxon>Eukaryota</taxon>
        <taxon>Fungi</taxon>
        <taxon>Dikarya</taxon>
        <taxon>Basidiomycota</taxon>
        <taxon>Pucciniomycotina</taxon>
        <taxon>Mixiomycetes</taxon>
        <taxon>Mixiales</taxon>
        <taxon>Mixiaceae</taxon>
        <taxon>Mixia</taxon>
    </lineage>
</organism>
<dbReference type="Pfam" id="PF04321">
    <property type="entry name" value="RmlD_sub_bind"/>
    <property type="match status" value="1"/>
</dbReference>
<dbReference type="AlphaFoldDB" id="G7E8U7"/>
<proteinExistence type="predicted"/>
<dbReference type="GO" id="GO:0048269">
    <property type="term" value="C:methionine adenosyltransferase complex"/>
    <property type="evidence" value="ECO:0007669"/>
    <property type="project" value="TreeGrafter"/>
</dbReference>
<reference evidence="2 3" key="2">
    <citation type="journal article" date="2012" name="Open Biol.">
        <title>Characteristics of nucleosomes and linker DNA regions on the genome of the basidiomycete Mixia osmundae revealed by mono- and dinucleosome mapping.</title>
        <authorList>
            <person name="Nishida H."/>
            <person name="Kondo S."/>
            <person name="Matsumoto T."/>
            <person name="Suzuki Y."/>
            <person name="Yoshikawa H."/>
            <person name="Taylor T.D."/>
            <person name="Sugiyama J."/>
        </authorList>
    </citation>
    <scope>NUCLEOTIDE SEQUENCE [LARGE SCALE GENOMIC DNA]</scope>
    <source>
        <strain evidence="3">CBS 9802 / IAM 14324 / JCM 22182 / KY 12970</strain>
    </source>
</reference>
<evidence type="ECO:0000313" key="2">
    <source>
        <dbReference type="EMBL" id="GAA99565.1"/>
    </source>
</evidence>
<dbReference type="Gene3D" id="3.40.50.720">
    <property type="entry name" value="NAD(P)-binding Rossmann-like Domain"/>
    <property type="match status" value="1"/>
</dbReference>
<dbReference type="RefSeq" id="XP_014568365.1">
    <property type="nucleotide sequence ID" value="XM_014712879.1"/>
</dbReference>
<reference evidence="2 3" key="1">
    <citation type="journal article" date="2011" name="J. Gen. Appl. Microbiol.">
        <title>Draft genome sequencing of the enigmatic basidiomycete Mixia osmundae.</title>
        <authorList>
            <person name="Nishida H."/>
            <person name="Nagatsuka Y."/>
            <person name="Sugiyama J."/>
        </authorList>
    </citation>
    <scope>NUCLEOTIDE SEQUENCE [LARGE SCALE GENOMIC DNA]</scope>
    <source>
        <strain evidence="3">CBS 9802 / IAM 14324 / JCM 22182 / KY 12970</strain>
    </source>
</reference>
<protein>
    <recommendedName>
        <fullName evidence="1">RmlD-like substrate binding domain-containing protein</fullName>
    </recommendedName>
</protein>
<dbReference type="UniPathway" id="UPA00315">
    <property type="reaction ID" value="UER00080"/>
</dbReference>
<feature type="domain" description="RmlD-like substrate binding" evidence="1">
    <location>
        <begin position="1"/>
        <end position="282"/>
    </location>
</feature>
<comment type="caution">
    <text evidence="2">The sequence shown here is derived from an EMBL/GenBank/DDBJ whole genome shotgun (WGS) entry which is preliminary data.</text>
</comment>
<dbReference type="GO" id="GO:0048270">
    <property type="term" value="F:methionine adenosyltransferase regulator activity"/>
    <property type="evidence" value="ECO:0007669"/>
    <property type="project" value="TreeGrafter"/>
</dbReference>
<dbReference type="GO" id="GO:0006556">
    <property type="term" value="P:S-adenosylmethionine biosynthetic process"/>
    <property type="evidence" value="ECO:0007669"/>
    <property type="project" value="UniProtKB-UniPathway"/>
</dbReference>
<dbReference type="InterPro" id="IPR036291">
    <property type="entry name" value="NAD(P)-bd_dom_sf"/>
</dbReference>
<dbReference type="OrthoDB" id="6235964at2759"/>
<dbReference type="InterPro" id="IPR029903">
    <property type="entry name" value="RmlD-like-bd"/>
</dbReference>
<dbReference type="EMBL" id="BABT02000220">
    <property type="protein sequence ID" value="GAA99565.1"/>
    <property type="molecule type" value="Genomic_DNA"/>
</dbReference>
<name>G7E8U7_MIXOS</name>